<organism evidence="1">
    <name type="scientific">marine sediment metagenome</name>
    <dbReference type="NCBI Taxonomy" id="412755"/>
    <lineage>
        <taxon>unclassified sequences</taxon>
        <taxon>metagenomes</taxon>
        <taxon>ecological metagenomes</taxon>
    </lineage>
</organism>
<protein>
    <submittedName>
        <fullName evidence="1">Uncharacterized protein</fullName>
    </submittedName>
</protein>
<feature type="non-terminal residue" evidence="1">
    <location>
        <position position="1"/>
    </location>
</feature>
<reference evidence="1" key="1">
    <citation type="journal article" date="2014" name="Front. Microbiol.">
        <title>High frequency of phylogenetically diverse reductive dehalogenase-homologous genes in deep subseafloor sedimentary metagenomes.</title>
        <authorList>
            <person name="Kawai M."/>
            <person name="Futagami T."/>
            <person name="Toyoda A."/>
            <person name="Takaki Y."/>
            <person name="Nishi S."/>
            <person name="Hori S."/>
            <person name="Arai W."/>
            <person name="Tsubouchi T."/>
            <person name="Morono Y."/>
            <person name="Uchiyama I."/>
            <person name="Ito T."/>
            <person name="Fujiyama A."/>
            <person name="Inagaki F."/>
            <person name="Takami H."/>
        </authorList>
    </citation>
    <scope>NUCLEOTIDE SEQUENCE</scope>
    <source>
        <strain evidence="1">Expedition CK06-06</strain>
    </source>
</reference>
<gene>
    <name evidence="1" type="ORF">S12H4_29090</name>
</gene>
<accession>X1U4G8</accession>
<dbReference type="EMBL" id="BARW01016752">
    <property type="protein sequence ID" value="GAI94725.1"/>
    <property type="molecule type" value="Genomic_DNA"/>
</dbReference>
<evidence type="ECO:0000313" key="1">
    <source>
        <dbReference type="EMBL" id="GAI94725.1"/>
    </source>
</evidence>
<dbReference type="AlphaFoldDB" id="X1U4G8"/>
<name>X1U4G8_9ZZZZ</name>
<sequence>ASWVQIPPLALFFLFLKEYSQLIFLRNYDNIYP</sequence>
<proteinExistence type="predicted"/>
<comment type="caution">
    <text evidence="1">The sequence shown here is derived from an EMBL/GenBank/DDBJ whole genome shotgun (WGS) entry which is preliminary data.</text>
</comment>